<evidence type="ECO:0000313" key="1">
    <source>
        <dbReference type="EMBL" id="GAB1293544.1"/>
    </source>
</evidence>
<reference evidence="1 2" key="1">
    <citation type="submission" date="2024-08" db="EMBL/GenBank/DDBJ databases">
        <title>The draft genome of Apodemus speciosus.</title>
        <authorList>
            <person name="Nabeshima K."/>
            <person name="Suzuki S."/>
            <person name="Onuma M."/>
        </authorList>
    </citation>
    <scope>NUCLEOTIDE SEQUENCE [LARGE SCALE GENOMIC DNA]</scope>
    <source>
        <strain evidence="1">IB14-021</strain>
    </source>
</reference>
<keyword evidence="2" id="KW-1185">Reference proteome</keyword>
<proteinExistence type="predicted"/>
<dbReference type="EMBL" id="BAAFST010000008">
    <property type="protein sequence ID" value="GAB1293544.1"/>
    <property type="molecule type" value="Genomic_DNA"/>
</dbReference>
<comment type="caution">
    <text evidence="1">The sequence shown here is derived from an EMBL/GenBank/DDBJ whole genome shotgun (WGS) entry which is preliminary data.</text>
</comment>
<sequence>MVAFWPGMETGFLVSQTSSRIHAVPFQETREGTETAETQA</sequence>
<protein>
    <submittedName>
        <fullName evidence="1">Uncharacterized protein</fullName>
    </submittedName>
</protein>
<evidence type="ECO:0000313" key="2">
    <source>
        <dbReference type="Proteomes" id="UP001623349"/>
    </source>
</evidence>
<name>A0ABQ0F2N7_APOSI</name>
<organism evidence="1 2">
    <name type="scientific">Apodemus speciosus</name>
    <name type="common">Large Japanese field mouse</name>
    <dbReference type="NCBI Taxonomy" id="105296"/>
    <lineage>
        <taxon>Eukaryota</taxon>
        <taxon>Metazoa</taxon>
        <taxon>Chordata</taxon>
        <taxon>Craniata</taxon>
        <taxon>Vertebrata</taxon>
        <taxon>Euteleostomi</taxon>
        <taxon>Mammalia</taxon>
        <taxon>Eutheria</taxon>
        <taxon>Euarchontoglires</taxon>
        <taxon>Glires</taxon>
        <taxon>Rodentia</taxon>
        <taxon>Myomorpha</taxon>
        <taxon>Muroidea</taxon>
        <taxon>Muridae</taxon>
        <taxon>Murinae</taxon>
        <taxon>Apodemus</taxon>
    </lineage>
</organism>
<accession>A0ABQ0F2N7</accession>
<dbReference type="Proteomes" id="UP001623349">
    <property type="component" value="Unassembled WGS sequence"/>
</dbReference>
<gene>
    <name evidence="1" type="ORF">APTSU1_000877600</name>
</gene>